<dbReference type="InterPro" id="IPR000415">
    <property type="entry name" value="Nitroreductase-like"/>
</dbReference>
<dbReference type="EC" id="1.1.1.298" evidence="2"/>
<dbReference type="NCBIfam" id="NF003768">
    <property type="entry name" value="PRK05365.1"/>
    <property type="match status" value="1"/>
</dbReference>
<dbReference type="InterPro" id="IPR050461">
    <property type="entry name" value="Nitroreductase_HadB/RutE"/>
</dbReference>
<dbReference type="RefSeq" id="WP_179912946.1">
    <property type="nucleotide sequence ID" value="NZ_JACBYE010000012.1"/>
</dbReference>
<dbReference type="AlphaFoldDB" id="A0A853ES29"/>
<dbReference type="PANTHER" id="PTHR43543:SF1">
    <property type="entry name" value="MALONIC SEMIALDEHYDE REDUCTASE RUTE-RELATED"/>
    <property type="match status" value="1"/>
</dbReference>
<dbReference type="Proteomes" id="UP000561011">
    <property type="component" value="Unassembled WGS sequence"/>
</dbReference>
<organism evidence="2 3">
    <name type="scientific">Sanguibacter inulinus</name>
    <dbReference type="NCBI Taxonomy" id="60922"/>
    <lineage>
        <taxon>Bacteria</taxon>
        <taxon>Bacillati</taxon>
        <taxon>Actinomycetota</taxon>
        <taxon>Actinomycetes</taxon>
        <taxon>Micrococcales</taxon>
        <taxon>Sanguibacteraceae</taxon>
        <taxon>Sanguibacter</taxon>
    </lineage>
</organism>
<dbReference type="SUPFAM" id="SSF55469">
    <property type="entry name" value="FMN-dependent nitroreductase-like"/>
    <property type="match status" value="1"/>
</dbReference>
<dbReference type="Pfam" id="PF00881">
    <property type="entry name" value="Nitroreductase"/>
    <property type="match status" value="1"/>
</dbReference>
<evidence type="ECO:0000259" key="1">
    <source>
        <dbReference type="Pfam" id="PF00881"/>
    </source>
</evidence>
<sequence length="213" mass="23142">MSAETFTPTDAAFDELLEIDAATADLLFREARSVNAFDDTEVPDEKIQAAYDLVRWGPTAMNTVPLRLLVLRDPAARARLVEHMAEGNKAKTLAAPLTIVAAADTRFHEHMDVLAPYMEGARERFEAAGEEARSGTARTSSLLQVGYLIVGLRAAGLHVGPLGGFDAAAVDAEFFSENGWRSLVVLNVGTPAEEGATRPRQTRLRYDQVTQTL</sequence>
<evidence type="ECO:0000313" key="3">
    <source>
        <dbReference type="Proteomes" id="UP000561011"/>
    </source>
</evidence>
<dbReference type="EMBL" id="JACBYE010000012">
    <property type="protein sequence ID" value="NYS93247.1"/>
    <property type="molecule type" value="Genomic_DNA"/>
</dbReference>
<dbReference type="PANTHER" id="PTHR43543">
    <property type="entry name" value="MALONIC SEMIALDEHYDE REDUCTASE RUTE-RELATED"/>
    <property type="match status" value="1"/>
</dbReference>
<gene>
    <name evidence="2" type="ORF">HZZ10_06855</name>
</gene>
<dbReference type="Gene3D" id="3.40.109.10">
    <property type="entry name" value="NADH Oxidase"/>
    <property type="match status" value="1"/>
</dbReference>
<dbReference type="InterPro" id="IPR029479">
    <property type="entry name" value="Nitroreductase"/>
</dbReference>
<feature type="domain" description="Nitroreductase" evidence="1">
    <location>
        <begin position="30"/>
        <end position="189"/>
    </location>
</feature>
<keyword evidence="2" id="KW-0560">Oxidoreductase</keyword>
<comment type="caution">
    <text evidence="2">The sequence shown here is derived from an EMBL/GenBank/DDBJ whole genome shotgun (WGS) entry which is preliminary data.</text>
</comment>
<keyword evidence="3" id="KW-1185">Reference proteome</keyword>
<dbReference type="GO" id="GO:0035527">
    <property type="term" value="F:3-hydroxypropionate dehydrogenase (NADP+) activity"/>
    <property type="evidence" value="ECO:0007669"/>
    <property type="project" value="UniProtKB-EC"/>
</dbReference>
<reference evidence="2 3" key="1">
    <citation type="submission" date="2020-07" db="EMBL/GenBank/DDBJ databases">
        <title>MOT database genomes.</title>
        <authorList>
            <person name="Joseph S."/>
            <person name="Aduse-Opoku J."/>
            <person name="Hashim A."/>
            <person name="Wade W."/>
            <person name="Curtis M."/>
        </authorList>
    </citation>
    <scope>NUCLEOTIDE SEQUENCE [LARGE SCALE GENOMIC DNA]</scope>
    <source>
        <strain evidence="2 3">DSM 100099</strain>
    </source>
</reference>
<protein>
    <submittedName>
        <fullName evidence="2">Malonic semialdehyde reductase</fullName>
        <ecNumber evidence="2">1.1.1.298</ecNumber>
    </submittedName>
</protein>
<proteinExistence type="predicted"/>
<name>A0A853ES29_9MICO</name>
<accession>A0A853ES29</accession>
<evidence type="ECO:0000313" key="2">
    <source>
        <dbReference type="EMBL" id="NYS93247.1"/>
    </source>
</evidence>